<name>A0ABQ9I097_9NEOP</name>
<gene>
    <name evidence="2" type="ORF">PR048_009579</name>
</gene>
<protein>
    <recommendedName>
        <fullName evidence="4">CST complex subunit CTC1</fullName>
    </recommendedName>
</protein>
<feature type="compositionally biased region" description="Polar residues" evidence="1">
    <location>
        <begin position="761"/>
        <end position="783"/>
    </location>
</feature>
<dbReference type="EMBL" id="JARBHB010000003">
    <property type="protein sequence ID" value="KAJ8890072.1"/>
    <property type="molecule type" value="Genomic_DNA"/>
</dbReference>
<dbReference type="Proteomes" id="UP001159363">
    <property type="component" value="Chromosome 3"/>
</dbReference>
<dbReference type="PROSITE" id="PS51257">
    <property type="entry name" value="PROKAR_LIPOPROTEIN"/>
    <property type="match status" value="1"/>
</dbReference>
<evidence type="ECO:0000313" key="2">
    <source>
        <dbReference type="EMBL" id="KAJ8890072.1"/>
    </source>
</evidence>
<evidence type="ECO:0008006" key="4">
    <source>
        <dbReference type="Google" id="ProtNLM"/>
    </source>
</evidence>
<evidence type="ECO:0000313" key="3">
    <source>
        <dbReference type="Proteomes" id="UP001159363"/>
    </source>
</evidence>
<feature type="region of interest" description="Disordered" evidence="1">
    <location>
        <begin position="761"/>
        <end position="788"/>
    </location>
</feature>
<evidence type="ECO:0000256" key="1">
    <source>
        <dbReference type="SAM" id="MobiDB-lite"/>
    </source>
</evidence>
<reference evidence="2 3" key="1">
    <citation type="submission" date="2023-02" db="EMBL/GenBank/DDBJ databases">
        <title>LHISI_Scaffold_Assembly.</title>
        <authorList>
            <person name="Stuart O.P."/>
            <person name="Cleave R."/>
            <person name="Magrath M.J.L."/>
            <person name="Mikheyev A.S."/>
        </authorList>
    </citation>
    <scope>NUCLEOTIDE SEQUENCE [LARGE SCALE GENOMIC DNA]</scope>
    <source>
        <strain evidence="2">Daus_M_001</strain>
        <tissue evidence="2">Leg muscle</tissue>
    </source>
</reference>
<accession>A0ABQ9I097</accession>
<organism evidence="2 3">
    <name type="scientific">Dryococelus australis</name>
    <dbReference type="NCBI Taxonomy" id="614101"/>
    <lineage>
        <taxon>Eukaryota</taxon>
        <taxon>Metazoa</taxon>
        <taxon>Ecdysozoa</taxon>
        <taxon>Arthropoda</taxon>
        <taxon>Hexapoda</taxon>
        <taxon>Insecta</taxon>
        <taxon>Pterygota</taxon>
        <taxon>Neoptera</taxon>
        <taxon>Polyneoptera</taxon>
        <taxon>Phasmatodea</taxon>
        <taxon>Verophasmatodea</taxon>
        <taxon>Anareolatae</taxon>
        <taxon>Phasmatidae</taxon>
        <taxon>Eurycanthinae</taxon>
        <taxon>Dryococelus</taxon>
    </lineage>
</organism>
<comment type="caution">
    <text evidence="2">The sequence shown here is derived from an EMBL/GenBank/DDBJ whole genome shotgun (WGS) entry which is preliminary data.</text>
</comment>
<dbReference type="PANTHER" id="PTHR47326:SF1">
    <property type="entry name" value="HTH PSQ-TYPE DOMAIN-CONTAINING PROTEIN"/>
    <property type="match status" value="1"/>
</dbReference>
<sequence length="1011" mass="113865">MPKAACRSLGIGGNGTPSCGPYAGGSCLAAGQRHALLQSSARAKYAAPDCCECLVLVTIRYSGPRPEYCREVSEPAATERPLAVRIQVAAVRNMPCFSPPRALNTRRRIVTNVLEEGTRVRVLRLVTSGESSRVSAVLGHEVIKTAGFWSWRRCGESCESVEYYQHRKVFGGESIPGSVLIRVCGPSVKHYRHLQVSEERSSLASIIPEAMEDDCFATNLIFSGEATFHLSGNIHPHNMRAWCSEPSRSIVQLEQDAPKNILTAHIQKWPTLFCLLSWRDTRGKPVGRLLYDSVAFDLLGMPLLEIAMENRSTMEKEENPKRKVRVCEINQKRDVYGEFHHLFPDLRNGGCSPYNSRKCPRGDEVEEFNVLLRFSLSADRSVRRGEGKPDDATSSTGNNWHHAEAMRYGDHSQSLMQPIREWVGLHQMNRHAISPLCTYLLCGRLEMSNLVLHFVVRLSCVQYLVKYLRHYLTALSMCWRVDFHSEWKVSSRSAELSNKSQEFILFLLFHSHEWVPQTTSITQPAGKTREWVVLVDVAETVAVTAEAVRVSSPPQRHVRTHVILLMCEQSAWLAASGAAIKWRTSKTPSASQLFCPDWTLQHEEKCLTFTHVFRYPSYPQVAHSPEISLFCPQSPSSQLLIRPLSPSEGHHNYFNNAAERKISSFFPESSIIAVIYPLMNALCSRGELLALGARRLVGPLWREAFTPFHRALTTPLRQRVTRNIFRLRLRPSVKRALTGGVADSVACSYFFLCPRNVVSSNAGSTTTRQSNKTAPAPTRNFSPAYQERGHPDKIAASTAQQTRQASQRGIFGSTQKPVRYGAHSQSLMQPIREWVLWPLSSWLSRLPGWSRILEVSRIELSPCLVVDSFVVSRARLFDRPWSISQSVTVTETSTLTSSTLAGGWARAMDIYHDRPMRFPLHHHSMTARVCSLVVHSAEDRSYACQVERLYRDRYPEKTQPSRRMFSCLVVELHEIGSLNPQQRNRRRTRTDEAAGVAVLAAVAVNSHVSTR</sequence>
<keyword evidence="3" id="KW-1185">Reference proteome</keyword>
<proteinExistence type="predicted"/>
<dbReference type="PANTHER" id="PTHR47326">
    <property type="entry name" value="TRANSPOSABLE ELEMENT TC3 TRANSPOSASE-LIKE PROTEIN"/>
    <property type="match status" value="1"/>
</dbReference>